<dbReference type="InterPro" id="IPR001647">
    <property type="entry name" value="HTH_TetR"/>
</dbReference>
<dbReference type="PRINTS" id="PR00455">
    <property type="entry name" value="HTHTETR"/>
</dbReference>
<dbReference type="Proteomes" id="UP001601992">
    <property type="component" value="Unassembled WGS sequence"/>
</dbReference>
<feature type="DNA-binding region" description="H-T-H motif" evidence="4">
    <location>
        <begin position="29"/>
        <end position="48"/>
    </location>
</feature>
<evidence type="ECO:0000256" key="4">
    <source>
        <dbReference type="PROSITE-ProRule" id="PRU00335"/>
    </source>
</evidence>
<dbReference type="Pfam" id="PF16925">
    <property type="entry name" value="TetR_C_13"/>
    <property type="match status" value="1"/>
</dbReference>
<feature type="domain" description="HTH tetR-type" evidence="5">
    <location>
        <begin position="6"/>
        <end position="66"/>
    </location>
</feature>
<dbReference type="InterPro" id="IPR036271">
    <property type="entry name" value="Tet_transcr_reg_TetR-rel_C_sf"/>
</dbReference>
<dbReference type="PROSITE" id="PS50977">
    <property type="entry name" value="HTH_TETR_2"/>
    <property type="match status" value="1"/>
</dbReference>
<evidence type="ECO:0000259" key="5">
    <source>
        <dbReference type="PROSITE" id="PS50977"/>
    </source>
</evidence>
<proteinExistence type="predicted"/>
<dbReference type="PANTHER" id="PTHR47506">
    <property type="entry name" value="TRANSCRIPTIONAL REGULATORY PROTEIN"/>
    <property type="match status" value="1"/>
</dbReference>
<keyword evidence="2 4" id="KW-0238">DNA-binding</keyword>
<dbReference type="Gene3D" id="1.10.357.10">
    <property type="entry name" value="Tetracycline Repressor, domain 2"/>
    <property type="match status" value="1"/>
</dbReference>
<dbReference type="SUPFAM" id="SSF48498">
    <property type="entry name" value="Tetracyclin repressor-like, C-terminal domain"/>
    <property type="match status" value="1"/>
</dbReference>
<keyword evidence="3" id="KW-0804">Transcription</keyword>
<name>A0ABW6RZA9_9NOCA</name>
<keyword evidence="1" id="KW-0805">Transcription regulation</keyword>
<dbReference type="InterPro" id="IPR011075">
    <property type="entry name" value="TetR_C"/>
</dbReference>
<protein>
    <submittedName>
        <fullName evidence="6">TetR/AcrR family transcriptional regulator</fullName>
    </submittedName>
</protein>
<dbReference type="EMBL" id="JBIAQY010000005">
    <property type="protein sequence ID" value="MFF3569362.1"/>
    <property type="molecule type" value="Genomic_DNA"/>
</dbReference>
<evidence type="ECO:0000256" key="1">
    <source>
        <dbReference type="ARBA" id="ARBA00023015"/>
    </source>
</evidence>
<keyword evidence="7" id="KW-1185">Reference proteome</keyword>
<evidence type="ECO:0000256" key="2">
    <source>
        <dbReference type="ARBA" id="ARBA00023125"/>
    </source>
</evidence>
<dbReference type="PANTHER" id="PTHR47506:SF1">
    <property type="entry name" value="HTH-TYPE TRANSCRIPTIONAL REGULATOR YJDC"/>
    <property type="match status" value="1"/>
</dbReference>
<organism evidence="6 7">
    <name type="scientific">Nocardia jiangxiensis</name>
    <dbReference type="NCBI Taxonomy" id="282685"/>
    <lineage>
        <taxon>Bacteria</taxon>
        <taxon>Bacillati</taxon>
        <taxon>Actinomycetota</taxon>
        <taxon>Actinomycetes</taxon>
        <taxon>Mycobacteriales</taxon>
        <taxon>Nocardiaceae</taxon>
        <taxon>Nocardia</taxon>
    </lineage>
</organism>
<dbReference type="RefSeq" id="WP_040819668.1">
    <property type="nucleotide sequence ID" value="NZ_JBIAQY010000005.1"/>
</dbReference>
<accession>A0ABW6RZA9</accession>
<dbReference type="InterPro" id="IPR009057">
    <property type="entry name" value="Homeodomain-like_sf"/>
</dbReference>
<evidence type="ECO:0000313" key="6">
    <source>
        <dbReference type="EMBL" id="MFF3569362.1"/>
    </source>
</evidence>
<dbReference type="Gene3D" id="1.10.10.60">
    <property type="entry name" value="Homeodomain-like"/>
    <property type="match status" value="1"/>
</dbReference>
<evidence type="ECO:0000313" key="7">
    <source>
        <dbReference type="Proteomes" id="UP001601992"/>
    </source>
</evidence>
<reference evidence="6 7" key="1">
    <citation type="submission" date="2024-10" db="EMBL/GenBank/DDBJ databases">
        <title>The Natural Products Discovery Center: Release of the First 8490 Sequenced Strains for Exploring Actinobacteria Biosynthetic Diversity.</title>
        <authorList>
            <person name="Kalkreuter E."/>
            <person name="Kautsar S.A."/>
            <person name="Yang D."/>
            <person name="Bader C.D."/>
            <person name="Teijaro C.N."/>
            <person name="Fluegel L."/>
            <person name="Davis C.M."/>
            <person name="Simpson J.R."/>
            <person name="Lauterbach L."/>
            <person name="Steele A.D."/>
            <person name="Gui C."/>
            <person name="Meng S."/>
            <person name="Li G."/>
            <person name="Viehrig K."/>
            <person name="Ye F."/>
            <person name="Su P."/>
            <person name="Kiefer A.F."/>
            <person name="Nichols A."/>
            <person name="Cepeda A.J."/>
            <person name="Yan W."/>
            <person name="Fan B."/>
            <person name="Jiang Y."/>
            <person name="Adhikari A."/>
            <person name="Zheng C.-J."/>
            <person name="Schuster L."/>
            <person name="Cowan T.M."/>
            <person name="Smanski M.J."/>
            <person name="Chevrette M.G."/>
            <person name="De Carvalho L.P.S."/>
            <person name="Shen B."/>
        </authorList>
    </citation>
    <scope>NUCLEOTIDE SEQUENCE [LARGE SCALE GENOMIC DNA]</scope>
    <source>
        <strain evidence="6 7">NPDC002593</strain>
    </source>
</reference>
<evidence type="ECO:0000256" key="3">
    <source>
        <dbReference type="ARBA" id="ARBA00023163"/>
    </source>
</evidence>
<dbReference type="Pfam" id="PF00440">
    <property type="entry name" value="TetR_N"/>
    <property type="match status" value="1"/>
</dbReference>
<gene>
    <name evidence="6" type="ORF">ACFYXQ_16460</name>
</gene>
<sequence>MGRPRTFEDDDVVDRAMGAFWINGYANTSPAQLAEATGLAKGSLYNAFGSKRELFERALARYDRMGADLTGEYMSRPGSTREVVGAYLRHLVDADLADPDRRGCLAANTALELSGQDAEIRRIILAITEHNLTALADRIDQGRRDGDVSRDTDPRAAAEFLMNSIAGLRVMAKSYDLAVLYRIIDTTLSTL</sequence>
<comment type="caution">
    <text evidence="6">The sequence shown here is derived from an EMBL/GenBank/DDBJ whole genome shotgun (WGS) entry which is preliminary data.</text>
</comment>
<dbReference type="SUPFAM" id="SSF46689">
    <property type="entry name" value="Homeodomain-like"/>
    <property type="match status" value="1"/>
</dbReference>